<keyword evidence="7" id="KW-0325">Glycoprotein</keyword>
<feature type="compositionally biased region" description="Pro residues" evidence="10">
    <location>
        <begin position="274"/>
        <end position="289"/>
    </location>
</feature>
<evidence type="ECO:0000313" key="14">
    <source>
        <dbReference type="EMBL" id="RHN43183.1"/>
    </source>
</evidence>
<dbReference type="PANTHER" id="PTHR33021:SF185">
    <property type="entry name" value="EARLY NODULIN-LIKE PROTEIN 3-RELATED"/>
    <property type="match status" value="1"/>
</dbReference>
<feature type="compositionally biased region" description="Polar residues" evidence="10">
    <location>
        <begin position="177"/>
        <end position="207"/>
    </location>
</feature>
<comment type="similarity">
    <text evidence="9">Belongs to the early nodulin-like (ENODL) family.</text>
</comment>
<dbReference type="Proteomes" id="UP000002051">
    <property type="component" value="Chromosome 8"/>
</dbReference>
<evidence type="ECO:0000256" key="6">
    <source>
        <dbReference type="ARBA" id="ARBA00023157"/>
    </source>
</evidence>
<reference evidence="13 16" key="1">
    <citation type="journal article" date="2011" name="Nature">
        <title>The Medicago genome provides insight into the evolution of rhizobial symbioses.</title>
        <authorList>
            <person name="Young N.D."/>
            <person name="Debelle F."/>
            <person name="Oldroyd G.E."/>
            <person name="Geurts R."/>
            <person name="Cannon S.B."/>
            <person name="Udvardi M.K."/>
            <person name="Benedito V.A."/>
            <person name="Mayer K.F."/>
            <person name="Gouzy J."/>
            <person name="Schoof H."/>
            <person name="Van de Peer Y."/>
            <person name="Proost S."/>
            <person name="Cook D.R."/>
            <person name="Meyers B.C."/>
            <person name="Spannagl M."/>
            <person name="Cheung F."/>
            <person name="De Mita S."/>
            <person name="Krishnakumar V."/>
            <person name="Gundlach H."/>
            <person name="Zhou S."/>
            <person name="Mudge J."/>
            <person name="Bharti A.K."/>
            <person name="Murray J.D."/>
            <person name="Naoumkina M.A."/>
            <person name="Rosen B."/>
            <person name="Silverstein K.A."/>
            <person name="Tang H."/>
            <person name="Rombauts S."/>
            <person name="Zhao P.X."/>
            <person name="Zhou P."/>
            <person name="Barbe V."/>
            <person name="Bardou P."/>
            <person name="Bechner M."/>
            <person name="Bellec A."/>
            <person name="Berger A."/>
            <person name="Berges H."/>
            <person name="Bidwell S."/>
            <person name="Bisseling T."/>
            <person name="Choisne N."/>
            <person name="Couloux A."/>
            <person name="Denny R."/>
            <person name="Deshpande S."/>
            <person name="Dai X."/>
            <person name="Doyle J.J."/>
            <person name="Dudez A.M."/>
            <person name="Farmer A.D."/>
            <person name="Fouteau S."/>
            <person name="Franken C."/>
            <person name="Gibelin C."/>
            <person name="Gish J."/>
            <person name="Goldstein S."/>
            <person name="Gonzalez A.J."/>
            <person name="Green P.J."/>
            <person name="Hallab A."/>
            <person name="Hartog M."/>
            <person name="Hua A."/>
            <person name="Humphray S.J."/>
            <person name="Jeong D.H."/>
            <person name="Jing Y."/>
            <person name="Jocker A."/>
            <person name="Kenton S.M."/>
            <person name="Kim D.J."/>
            <person name="Klee K."/>
            <person name="Lai H."/>
            <person name="Lang C."/>
            <person name="Lin S."/>
            <person name="Macmil S.L."/>
            <person name="Magdelenat G."/>
            <person name="Matthews L."/>
            <person name="McCorrison J."/>
            <person name="Monaghan E.L."/>
            <person name="Mun J.H."/>
            <person name="Najar F.Z."/>
            <person name="Nicholson C."/>
            <person name="Noirot C."/>
            <person name="O'Bleness M."/>
            <person name="Paule C.R."/>
            <person name="Poulain J."/>
            <person name="Prion F."/>
            <person name="Qin B."/>
            <person name="Qu C."/>
            <person name="Retzel E.F."/>
            <person name="Riddle C."/>
            <person name="Sallet E."/>
            <person name="Samain S."/>
            <person name="Samson N."/>
            <person name="Sanders I."/>
            <person name="Saurat O."/>
            <person name="Scarpelli C."/>
            <person name="Schiex T."/>
            <person name="Segurens B."/>
            <person name="Severin A.J."/>
            <person name="Sherrier D.J."/>
            <person name="Shi R."/>
            <person name="Sims S."/>
            <person name="Singer S.R."/>
            <person name="Sinharoy S."/>
            <person name="Sterck L."/>
            <person name="Viollet A."/>
            <person name="Wang B.B."/>
            <person name="Wang K."/>
            <person name="Wang M."/>
            <person name="Wang X."/>
            <person name="Warfsmann J."/>
            <person name="Weissenbach J."/>
            <person name="White D.D."/>
            <person name="White J.D."/>
            <person name="Wiley G.B."/>
            <person name="Wincker P."/>
            <person name="Xing Y."/>
            <person name="Yang L."/>
            <person name="Yao Z."/>
            <person name="Ying F."/>
            <person name="Zhai J."/>
            <person name="Zhou L."/>
            <person name="Zuber A."/>
            <person name="Denarie J."/>
            <person name="Dixon R.A."/>
            <person name="May G.D."/>
            <person name="Schwartz D.C."/>
            <person name="Rogers J."/>
            <person name="Quetier F."/>
            <person name="Town C.D."/>
            <person name="Roe B.A."/>
        </authorList>
    </citation>
    <scope>NUCLEOTIDE SEQUENCE [LARGE SCALE GENOMIC DNA]</scope>
    <source>
        <strain evidence="13">A17</strain>
        <strain evidence="15 16">cv. Jemalong A17</strain>
    </source>
</reference>
<accession>G7LFR6</accession>
<feature type="region of interest" description="Disordered" evidence="10">
    <location>
        <begin position="126"/>
        <end position="297"/>
    </location>
</feature>
<evidence type="ECO:0000256" key="9">
    <source>
        <dbReference type="ARBA" id="ARBA00035011"/>
    </source>
</evidence>
<dbReference type="PaxDb" id="3880-AET04860"/>
<dbReference type="EnsemblPlants" id="AET04860">
    <property type="protein sequence ID" value="AET04860"/>
    <property type="gene ID" value="MTR_8g095020"/>
</dbReference>
<reference evidence="13 16" key="2">
    <citation type="journal article" date="2014" name="BMC Genomics">
        <title>An improved genome release (version Mt4.0) for the model legume Medicago truncatula.</title>
        <authorList>
            <person name="Tang H."/>
            <person name="Krishnakumar V."/>
            <person name="Bidwell S."/>
            <person name="Rosen B."/>
            <person name="Chan A."/>
            <person name="Zhou S."/>
            <person name="Gentzbittel L."/>
            <person name="Childs K.L."/>
            <person name="Yandell M."/>
            <person name="Gundlach H."/>
            <person name="Mayer K.F."/>
            <person name="Schwartz D.C."/>
            <person name="Town C.D."/>
        </authorList>
    </citation>
    <scope>GENOME REANNOTATION</scope>
    <source>
        <strain evidence="15 16">cv. Jemalong A17</strain>
    </source>
</reference>
<evidence type="ECO:0000256" key="4">
    <source>
        <dbReference type="ARBA" id="ARBA00022729"/>
    </source>
</evidence>
<dbReference type="InterPro" id="IPR041846">
    <property type="entry name" value="ENL_dom"/>
</dbReference>
<evidence type="ECO:0000256" key="7">
    <source>
        <dbReference type="ARBA" id="ARBA00023180"/>
    </source>
</evidence>
<dbReference type="eggNOG" id="ENOG502RZ81">
    <property type="taxonomic scope" value="Eukaryota"/>
</dbReference>
<evidence type="ECO:0000256" key="11">
    <source>
        <dbReference type="SAM" id="SignalP"/>
    </source>
</evidence>
<dbReference type="EMBL" id="PSQE01000008">
    <property type="protein sequence ID" value="RHN43183.1"/>
    <property type="molecule type" value="Genomic_DNA"/>
</dbReference>
<feature type="compositionally biased region" description="Polar residues" evidence="10">
    <location>
        <begin position="251"/>
        <end position="273"/>
    </location>
</feature>
<dbReference type="KEGG" id="mtr:11435744"/>
<dbReference type="InterPro" id="IPR039391">
    <property type="entry name" value="Phytocyanin-like"/>
</dbReference>
<evidence type="ECO:0000256" key="5">
    <source>
        <dbReference type="ARBA" id="ARBA00023136"/>
    </source>
</evidence>
<reference evidence="17" key="4">
    <citation type="journal article" date="2018" name="Nat. Plants">
        <title>Whole-genome landscape of Medicago truncatula symbiotic genes.</title>
        <authorList>
            <person name="Pecrix Y."/>
            <person name="Staton S.E."/>
            <person name="Sallet E."/>
            <person name="Lelandais-Briere C."/>
            <person name="Moreau S."/>
            <person name="Carrere S."/>
            <person name="Blein T."/>
            <person name="Jardinaud M.F."/>
            <person name="Latrasse D."/>
            <person name="Zouine M."/>
            <person name="Zahm M."/>
            <person name="Kreplak J."/>
            <person name="Mayjonade B."/>
            <person name="Satge C."/>
            <person name="Perez M."/>
            <person name="Cauet S."/>
            <person name="Marande W."/>
            <person name="Chantry-Darmon C."/>
            <person name="Lopez-Roques C."/>
            <person name="Bouchez O."/>
            <person name="Berard A."/>
            <person name="Debelle F."/>
            <person name="Munos S."/>
            <person name="Bendahmane A."/>
            <person name="Berges H."/>
            <person name="Niebel A."/>
            <person name="Buitink J."/>
            <person name="Frugier F."/>
            <person name="Benhamed M."/>
            <person name="Crespi M."/>
            <person name="Gouzy J."/>
            <person name="Gamas P."/>
        </authorList>
    </citation>
    <scope>NUCLEOTIDE SEQUENCE [LARGE SCALE GENOMIC DNA]</scope>
    <source>
        <strain evidence="17">cv. Jemalong A17</strain>
    </source>
</reference>
<reference evidence="15" key="3">
    <citation type="submission" date="2015-04" db="UniProtKB">
        <authorList>
            <consortium name="EnsemblPlants"/>
        </authorList>
    </citation>
    <scope>IDENTIFICATION</scope>
    <source>
        <strain evidence="15">cv. Jemalong A17</strain>
    </source>
</reference>
<keyword evidence="8" id="KW-0449">Lipoprotein</keyword>
<dbReference type="PRINTS" id="PR01217">
    <property type="entry name" value="PRICHEXTENSN"/>
</dbReference>
<dbReference type="Gramene" id="rna49721">
    <property type="protein sequence ID" value="RHN43183.1"/>
    <property type="gene ID" value="gene49721"/>
</dbReference>
<dbReference type="CDD" id="cd11019">
    <property type="entry name" value="OsENODL1_like"/>
    <property type="match status" value="1"/>
</dbReference>
<dbReference type="HOGENOM" id="CLU_058719_0_0_1"/>
<evidence type="ECO:0000256" key="8">
    <source>
        <dbReference type="ARBA" id="ARBA00023288"/>
    </source>
</evidence>
<keyword evidence="16" id="KW-1185">Reference proteome</keyword>
<keyword evidence="4 11" id="KW-0732">Signal</keyword>
<name>G7LFR6_MEDTR</name>
<evidence type="ECO:0000256" key="2">
    <source>
        <dbReference type="ARBA" id="ARBA00022475"/>
    </source>
</evidence>
<dbReference type="PROSITE" id="PS51485">
    <property type="entry name" value="PHYTOCYANIN"/>
    <property type="match status" value="1"/>
</dbReference>
<gene>
    <name evidence="15" type="primary">11435744</name>
    <name evidence="13" type="ordered locus">MTR_8g095020</name>
    <name evidence="14" type="ORF">MtrunA17_Chr8g0385041</name>
</gene>
<dbReference type="GO" id="GO:0005886">
    <property type="term" value="C:plasma membrane"/>
    <property type="evidence" value="ECO:0000318"/>
    <property type="project" value="GO_Central"/>
</dbReference>
<dbReference type="SUPFAM" id="SSF49503">
    <property type="entry name" value="Cupredoxins"/>
    <property type="match status" value="1"/>
</dbReference>
<sequence length="315" mass="33586">MVRSGFLLIVSMLILSTSLSSSYMFNVGGRNGWGVRRSPEHYNAWSSRTRFQINDTLRFKYNKGSDSVLVVNNQNYDSCDTKNLIYKMDDGESTFSLNKTGPFYFISGVNCQNGEKFKVVVISPHHNHEHQGPSSSPMVAPVYSPAPSPSWNSPTYSPAQPPAWNAPSPSFAGWTAPAQSPSWNAPSPSETAPVRSPSQSPTWNAPSPSEAAPVHSPTNSPPVNAPSPSEVAPVQFAKNSPVVNAPEPSATKENAPSPSATEKTDSPPSAQSETPPPSTNNDSPAPPPNQSDSTRLSGYVNGGLVVALVLGSFTF</sequence>
<feature type="signal peptide" evidence="11">
    <location>
        <begin position="1"/>
        <end position="20"/>
    </location>
</feature>
<dbReference type="AlphaFoldDB" id="G7LFR6"/>
<evidence type="ECO:0000256" key="10">
    <source>
        <dbReference type="SAM" id="MobiDB-lite"/>
    </source>
</evidence>
<evidence type="ECO:0000313" key="13">
    <source>
        <dbReference type="EMBL" id="AET04860.1"/>
    </source>
</evidence>
<organism evidence="13 16">
    <name type="scientific">Medicago truncatula</name>
    <name type="common">Barrel medic</name>
    <name type="synonym">Medicago tribuloides</name>
    <dbReference type="NCBI Taxonomy" id="3880"/>
    <lineage>
        <taxon>Eukaryota</taxon>
        <taxon>Viridiplantae</taxon>
        <taxon>Streptophyta</taxon>
        <taxon>Embryophyta</taxon>
        <taxon>Tracheophyta</taxon>
        <taxon>Spermatophyta</taxon>
        <taxon>Magnoliopsida</taxon>
        <taxon>eudicotyledons</taxon>
        <taxon>Gunneridae</taxon>
        <taxon>Pentapetalae</taxon>
        <taxon>rosids</taxon>
        <taxon>fabids</taxon>
        <taxon>Fabales</taxon>
        <taxon>Fabaceae</taxon>
        <taxon>Papilionoideae</taxon>
        <taxon>50 kb inversion clade</taxon>
        <taxon>NPAAA clade</taxon>
        <taxon>Hologalegina</taxon>
        <taxon>IRL clade</taxon>
        <taxon>Trifolieae</taxon>
        <taxon>Medicago</taxon>
    </lineage>
</organism>
<keyword evidence="5" id="KW-0472">Membrane</keyword>
<protein>
    <submittedName>
        <fullName evidence="13">Plastocyanin-like domain protein</fullName>
    </submittedName>
    <submittedName>
        <fullName evidence="14">Putative cupredoxin</fullName>
    </submittedName>
</protein>
<reference evidence="14" key="5">
    <citation type="journal article" date="2018" name="Nat. Plants">
        <title>Whole-genome landscape of Medicago truncatula symbiotic genes.</title>
        <authorList>
            <person name="Pecrix Y."/>
            <person name="Gamas P."/>
            <person name="Carrere S."/>
        </authorList>
    </citation>
    <scope>NUCLEOTIDE SEQUENCE</scope>
    <source>
        <tissue evidence="14">Leaves</tissue>
    </source>
</reference>
<keyword evidence="6" id="KW-1015">Disulfide bond</keyword>
<dbReference type="FunFam" id="2.60.40.420:FF:000010">
    <property type="entry name" value="Early nodulin-like protein 1"/>
    <property type="match status" value="1"/>
</dbReference>
<dbReference type="Pfam" id="PF02298">
    <property type="entry name" value="Cu_bind_like"/>
    <property type="match status" value="1"/>
</dbReference>
<dbReference type="InterPro" id="IPR003245">
    <property type="entry name" value="Phytocyanin_dom"/>
</dbReference>
<dbReference type="GO" id="GO:0009055">
    <property type="term" value="F:electron transfer activity"/>
    <property type="evidence" value="ECO:0007669"/>
    <property type="project" value="InterPro"/>
</dbReference>
<evidence type="ECO:0000313" key="16">
    <source>
        <dbReference type="Proteomes" id="UP000002051"/>
    </source>
</evidence>
<proteinExistence type="inferred from homology"/>
<evidence type="ECO:0000256" key="1">
    <source>
        <dbReference type="ARBA" id="ARBA00004609"/>
    </source>
</evidence>
<evidence type="ECO:0000256" key="3">
    <source>
        <dbReference type="ARBA" id="ARBA00022622"/>
    </source>
</evidence>
<dbReference type="PANTHER" id="PTHR33021">
    <property type="entry name" value="BLUE COPPER PROTEIN"/>
    <property type="match status" value="1"/>
</dbReference>
<evidence type="ECO:0000313" key="15">
    <source>
        <dbReference type="EnsemblPlants" id="AET04860"/>
    </source>
</evidence>
<comment type="subcellular location">
    <subcellularLocation>
        <location evidence="1">Cell membrane</location>
        <topology evidence="1">Lipid-anchor</topology>
        <topology evidence="1">GPI-anchor</topology>
    </subcellularLocation>
</comment>
<evidence type="ECO:0000259" key="12">
    <source>
        <dbReference type="PROSITE" id="PS51485"/>
    </source>
</evidence>
<dbReference type="Gene3D" id="2.60.40.420">
    <property type="entry name" value="Cupredoxins - blue copper proteins"/>
    <property type="match status" value="1"/>
</dbReference>
<evidence type="ECO:0000313" key="17">
    <source>
        <dbReference type="Proteomes" id="UP000265566"/>
    </source>
</evidence>
<dbReference type="Proteomes" id="UP000265566">
    <property type="component" value="Chromosome 8"/>
</dbReference>
<feature type="domain" description="Phytocyanin" evidence="12">
    <location>
        <begin position="23"/>
        <end position="123"/>
    </location>
</feature>
<keyword evidence="2" id="KW-1003">Cell membrane</keyword>
<dbReference type="EMBL" id="CM001224">
    <property type="protein sequence ID" value="AET04860.1"/>
    <property type="molecule type" value="Genomic_DNA"/>
</dbReference>
<dbReference type="InterPro" id="IPR008972">
    <property type="entry name" value="Cupredoxin"/>
</dbReference>
<keyword evidence="3" id="KW-0336">GPI-anchor</keyword>
<feature type="chain" id="PRO_5014574262" evidence="11">
    <location>
        <begin position="21"/>
        <end position="315"/>
    </location>
</feature>
<dbReference type="GO" id="GO:0098552">
    <property type="term" value="C:side of membrane"/>
    <property type="evidence" value="ECO:0007669"/>
    <property type="project" value="UniProtKB-KW"/>
</dbReference>
<dbReference type="OMA" id="PIKKFEN"/>
<feature type="compositionally biased region" description="Low complexity" evidence="10">
    <location>
        <begin position="133"/>
        <end position="145"/>
    </location>
</feature>